<comment type="caution">
    <text evidence="2">The sequence shown here is derived from an EMBL/GenBank/DDBJ whole genome shotgun (WGS) entry which is preliminary data.</text>
</comment>
<dbReference type="AlphaFoldDB" id="A0AAW0I2A8"/>
<evidence type="ECO:0000313" key="3">
    <source>
        <dbReference type="Proteomes" id="UP001488838"/>
    </source>
</evidence>
<feature type="compositionally biased region" description="Basic and acidic residues" evidence="1">
    <location>
        <begin position="115"/>
        <end position="124"/>
    </location>
</feature>
<protein>
    <submittedName>
        <fullName evidence="2">Uncharacterized protein</fullName>
    </submittedName>
</protein>
<keyword evidence="3" id="KW-1185">Reference proteome</keyword>
<feature type="compositionally biased region" description="Acidic residues" evidence="1">
    <location>
        <begin position="145"/>
        <end position="173"/>
    </location>
</feature>
<organism evidence="2 3">
    <name type="scientific">Myodes glareolus</name>
    <name type="common">Bank vole</name>
    <name type="synonym">Clethrionomys glareolus</name>
    <dbReference type="NCBI Taxonomy" id="447135"/>
    <lineage>
        <taxon>Eukaryota</taxon>
        <taxon>Metazoa</taxon>
        <taxon>Chordata</taxon>
        <taxon>Craniata</taxon>
        <taxon>Vertebrata</taxon>
        <taxon>Euteleostomi</taxon>
        <taxon>Mammalia</taxon>
        <taxon>Eutheria</taxon>
        <taxon>Euarchontoglires</taxon>
        <taxon>Glires</taxon>
        <taxon>Rodentia</taxon>
        <taxon>Myomorpha</taxon>
        <taxon>Muroidea</taxon>
        <taxon>Cricetidae</taxon>
        <taxon>Arvicolinae</taxon>
        <taxon>Myodes</taxon>
    </lineage>
</organism>
<evidence type="ECO:0000313" key="2">
    <source>
        <dbReference type="EMBL" id="KAK7808517.1"/>
    </source>
</evidence>
<gene>
    <name evidence="2" type="ORF">U0070_003154</name>
</gene>
<dbReference type="EMBL" id="JBBHLL010000237">
    <property type="protein sequence ID" value="KAK7808517.1"/>
    <property type="molecule type" value="Genomic_DNA"/>
</dbReference>
<name>A0AAW0I2A8_MYOGA</name>
<sequence length="311" mass="35731">MVLFSQVTEDNTNRFPGAQKYGGWIVDNCPVIRDLWMAFIEKEIVPDLVISFTDGENNGKCFLNRIYLKNKHEVDAKILERLQHELQTKKKEEEEIRKAKEEELRLEEEKQRMMETVAKKEKGRSNPGAGDSPSERDPWEKVVDVEEGDNEAEEEVEGEDFEAHEESEAPEMQEEARGSLLPEESEAEVPEAEHEPEPVSETPEDTAVEVEISKEPKEVLEPEDVSEAVVLPEFPEDAYPSVPEMEPLKEELNNYLLMWKHMEQIITDNLIQILTLDISNKTPKELLQKVVETMESKAPSPVLMVKSRHSH</sequence>
<evidence type="ECO:0000256" key="1">
    <source>
        <dbReference type="SAM" id="MobiDB-lite"/>
    </source>
</evidence>
<dbReference type="Proteomes" id="UP001488838">
    <property type="component" value="Unassembled WGS sequence"/>
</dbReference>
<feature type="region of interest" description="Disordered" evidence="1">
    <location>
        <begin position="115"/>
        <end position="208"/>
    </location>
</feature>
<feature type="compositionally biased region" description="Basic and acidic residues" evidence="1">
    <location>
        <begin position="133"/>
        <end position="144"/>
    </location>
</feature>
<reference evidence="2 3" key="1">
    <citation type="journal article" date="2023" name="bioRxiv">
        <title>Conserved and derived expression patterns and positive selection on dental genes reveal complex evolutionary context of ever-growing rodent molars.</title>
        <authorList>
            <person name="Calamari Z.T."/>
            <person name="Song A."/>
            <person name="Cohen E."/>
            <person name="Akter M."/>
            <person name="Roy R.D."/>
            <person name="Hallikas O."/>
            <person name="Christensen M.M."/>
            <person name="Li P."/>
            <person name="Marangoni P."/>
            <person name="Jernvall J."/>
            <person name="Klein O.D."/>
        </authorList>
    </citation>
    <scope>NUCLEOTIDE SEQUENCE [LARGE SCALE GENOMIC DNA]</scope>
    <source>
        <strain evidence="2">V071</strain>
    </source>
</reference>
<proteinExistence type="predicted"/>
<accession>A0AAW0I2A8</accession>